<keyword evidence="4" id="KW-0479">Metal-binding</keyword>
<dbReference type="SUPFAM" id="SSF53187">
    <property type="entry name" value="Zn-dependent exopeptidases"/>
    <property type="match status" value="1"/>
</dbReference>
<keyword evidence="3" id="KW-0645">Protease</keyword>
<keyword evidence="6" id="KW-0862">Zinc</keyword>
<dbReference type="Proteomes" id="UP000269226">
    <property type="component" value="Chromosome"/>
</dbReference>
<name>A0A2Z5Y4B0_9ENTE</name>
<dbReference type="InterPro" id="IPR010964">
    <property type="entry name" value="M20A_pepV-rel"/>
</dbReference>
<proteinExistence type="inferred from homology"/>
<evidence type="ECO:0000313" key="9">
    <source>
        <dbReference type="EMBL" id="BBC61600.1"/>
    </source>
</evidence>
<dbReference type="GO" id="GO:0016805">
    <property type="term" value="F:dipeptidase activity"/>
    <property type="evidence" value="ECO:0007669"/>
    <property type="project" value="UniProtKB-KW"/>
</dbReference>
<dbReference type="PANTHER" id="PTHR43808">
    <property type="entry name" value="ACETYLORNITHINE DEACETYLASE"/>
    <property type="match status" value="1"/>
</dbReference>
<sequence>MKNIDIKKIIEENKETFYHDLAKIIEIPSVKSEAKMNAPFGVKTKEALEEVMKLAKSYGFETKIVKDAMGYAQWGNEDEYIGVVGHLDVVPAGSDWSFPPFALSKASDRLYGRGILDNKGPIMACLFGMKLLKDQGIKLKRTIRIIFGTDEESGSTDIPMYLSEEQPPLFGFTPDCKYPVVYGERGIVNYKITTTLPASELAHLGEILGDQAMDHVPDLLETTVNGHLINVIGKRSPTNAPEMGINAITLLAKKLYKEDLVSGQLRHYFGWLNTHLTDKHYGEGLGLNFSDKESGSLILTPYKLTKEESQISLEIAIRYPISVTEAEITNILKKQLLQTSNLTIVRQIKSHHFPKEDKHVQLLSKVYEAVTQKEGTPVTTTGATYARFMPNLVAFGPSFPGQKGIAHNKDEYMDEIDLLKNMEIYMHALIELGQN</sequence>
<dbReference type="GO" id="GO:0008270">
    <property type="term" value="F:zinc ion binding"/>
    <property type="evidence" value="ECO:0007669"/>
    <property type="project" value="InterPro"/>
</dbReference>
<keyword evidence="5" id="KW-0378">Hydrolase</keyword>
<keyword evidence="7" id="KW-0224">Dipeptidase</keyword>
<dbReference type="EMBL" id="AP018492">
    <property type="protein sequence ID" value="BBC61600.1"/>
    <property type="molecule type" value="Genomic_DNA"/>
</dbReference>
<dbReference type="AlphaFoldDB" id="A0A2Z5Y4B0"/>
<dbReference type="PANTHER" id="PTHR43808:SF31">
    <property type="entry name" value="N-ACETYL-L-CITRULLINE DEACETYLASE"/>
    <property type="match status" value="1"/>
</dbReference>
<evidence type="ECO:0000313" key="10">
    <source>
        <dbReference type="Proteomes" id="UP000269226"/>
    </source>
</evidence>
<comment type="similarity">
    <text evidence="2">Belongs to the peptidase M20A family.</text>
</comment>
<evidence type="ECO:0000256" key="5">
    <source>
        <dbReference type="ARBA" id="ARBA00022801"/>
    </source>
</evidence>
<keyword evidence="8" id="KW-0482">Metalloprotease</keyword>
<reference evidence="9 10" key="1">
    <citation type="submission" date="2018-01" db="EMBL/GenBank/DDBJ databases">
        <title>Whole genome sequence of Melissococcus plutonius DAT561.</title>
        <authorList>
            <person name="Okumura K."/>
            <person name="Takamatsu D."/>
            <person name="Okura M."/>
        </authorList>
    </citation>
    <scope>NUCLEOTIDE SEQUENCE [LARGE SCALE GENOMIC DNA]</scope>
    <source>
        <strain evidence="9 10">DAT561</strain>
    </source>
</reference>
<dbReference type="InterPro" id="IPR036264">
    <property type="entry name" value="Bact_exopeptidase_dim_dom"/>
</dbReference>
<accession>A0A2Z5Y4B0</accession>
<gene>
    <name evidence="9" type="ORF">DAT561_1504</name>
</gene>
<dbReference type="Gene3D" id="3.40.630.10">
    <property type="entry name" value="Zn peptidases"/>
    <property type="match status" value="2"/>
</dbReference>
<dbReference type="RefSeq" id="WP_015695406.1">
    <property type="nucleotide sequence ID" value="NZ_AP018492.1"/>
</dbReference>
<dbReference type="GO" id="GO:0008237">
    <property type="term" value="F:metallopeptidase activity"/>
    <property type="evidence" value="ECO:0007669"/>
    <property type="project" value="UniProtKB-KW"/>
</dbReference>
<dbReference type="GO" id="GO:0006508">
    <property type="term" value="P:proteolysis"/>
    <property type="evidence" value="ECO:0007669"/>
    <property type="project" value="UniProtKB-KW"/>
</dbReference>
<dbReference type="NCBIfam" id="TIGR01887">
    <property type="entry name" value="dipeptidaselike"/>
    <property type="match status" value="1"/>
</dbReference>
<protein>
    <submittedName>
        <fullName evidence="9">Peptidase M20</fullName>
    </submittedName>
</protein>
<dbReference type="GO" id="GO:0006526">
    <property type="term" value="P:L-arginine biosynthetic process"/>
    <property type="evidence" value="ECO:0007669"/>
    <property type="project" value="TreeGrafter"/>
</dbReference>
<organism evidence="9 10">
    <name type="scientific">Melissococcus plutonius</name>
    <dbReference type="NCBI Taxonomy" id="33970"/>
    <lineage>
        <taxon>Bacteria</taxon>
        <taxon>Bacillati</taxon>
        <taxon>Bacillota</taxon>
        <taxon>Bacilli</taxon>
        <taxon>Lactobacillales</taxon>
        <taxon>Enterococcaceae</taxon>
        <taxon>Melissococcus</taxon>
    </lineage>
</organism>
<evidence type="ECO:0000256" key="1">
    <source>
        <dbReference type="ARBA" id="ARBA00001947"/>
    </source>
</evidence>
<evidence type="ECO:0000256" key="2">
    <source>
        <dbReference type="ARBA" id="ARBA00006247"/>
    </source>
</evidence>
<dbReference type="SUPFAM" id="SSF55031">
    <property type="entry name" value="Bacterial exopeptidase dimerisation domain"/>
    <property type="match status" value="1"/>
</dbReference>
<dbReference type="GO" id="GO:0008777">
    <property type="term" value="F:acetylornithine deacetylase activity"/>
    <property type="evidence" value="ECO:0007669"/>
    <property type="project" value="TreeGrafter"/>
</dbReference>
<dbReference type="InterPro" id="IPR001261">
    <property type="entry name" value="ArgE/DapE_CS"/>
</dbReference>
<evidence type="ECO:0000256" key="3">
    <source>
        <dbReference type="ARBA" id="ARBA00022670"/>
    </source>
</evidence>
<dbReference type="PROSITE" id="PS00758">
    <property type="entry name" value="ARGE_DAPE_CPG2_1"/>
    <property type="match status" value="1"/>
</dbReference>
<dbReference type="Pfam" id="PF01546">
    <property type="entry name" value="Peptidase_M20"/>
    <property type="match status" value="1"/>
</dbReference>
<dbReference type="InterPro" id="IPR002933">
    <property type="entry name" value="Peptidase_M20"/>
</dbReference>
<dbReference type="InterPro" id="IPR050072">
    <property type="entry name" value="Peptidase_M20A"/>
</dbReference>
<evidence type="ECO:0000256" key="8">
    <source>
        <dbReference type="ARBA" id="ARBA00023049"/>
    </source>
</evidence>
<comment type="cofactor">
    <cofactor evidence="1">
        <name>Zn(2+)</name>
        <dbReference type="ChEBI" id="CHEBI:29105"/>
    </cofactor>
</comment>
<evidence type="ECO:0000256" key="4">
    <source>
        <dbReference type="ARBA" id="ARBA00022723"/>
    </source>
</evidence>
<evidence type="ECO:0000256" key="6">
    <source>
        <dbReference type="ARBA" id="ARBA00022833"/>
    </source>
</evidence>
<dbReference type="GeneID" id="57044033"/>
<evidence type="ECO:0000256" key="7">
    <source>
        <dbReference type="ARBA" id="ARBA00022997"/>
    </source>
</evidence>